<keyword evidence="2" id="KW-1185">Reference proteome</keyword>
<reference evidence="1" key="1">
    <citation type="submission" date="2021-12" db="EMBL/GenBank/DDBJ databases">
        <authorList>
            <person name="King R."/>
        </authorList>
    </citation>
    <scope>NUCLEOTIDE SEQUENCE</scope>
</reference>
<accession>A0ABN8EG23</accession>
<evidence type="ECO:0000313" key="1">
    <source>
        <dbReference type="EMBL" id="CAH0691458.1"/>
    </source>
</evidence>
<protein>
    <submittedName>
        <fullName evidence="1">Uncharacterized protein</fullName>
    </submittedName>
</protein>
<sequence length="473" mass="54260">MSSTSSSECMCPECFVDYGVNDGSFRSRKPLYQALRQPLIYYTLKKQQSYNQRCKVSKKGSPNCFVKAFRWYTEERLPLRSEAHTRREFTEFASWLDVKYDEFLQQKQNGDRWQNVMKNPRDTDRITCEPYATNLFAKVKSPWRKKHSNKERSCTIEKRLQSLEFILEPKELSRPASEYYQQTPPNKPSKVSVASSELQMYKKTVIKTHHSETNAGTCGISNCVGEGVNTNESQKGTLPKLDQQKLQTLNKVKNSRKQAPLSLVKEISCQCPEDKTVAVNTPTQYQKQDADWSTCTHNTDCILCTQMGDHIMPPQELLRISDSFQQYRIPKKCASTDKDQTDVSCQCSLKQVSNIHTSAQCEQKYSKTKCNCSLGGQAYLRRDAQEELATLLERNIIHQNKAICIQIPPKKSNNETSPIIGDAKKRFVKISTNDNSLQTSDNSIDLVRDGVQKYPHFMKIIYADKLKEERPGC</sequence>
<dbReference type="Proteomes" id="UP001153292">
    <property type="component" value="Chromosome 5"/>
</dbReference>
<organism evidence="1 2">
    <name type="scientific">Chilo suppressalis</name>
    <name type="common">Asiatic rice borer moth</name>
    <dbReference type="NCBI Taxonomy" id="168631"/>
    <lineage>
        <taxon>Eukaryota</taxon>
        <taxon>Metazoa</taxon>
        <taxon>Ecdysozoa</taxon>
        <taxon>Arthropoda</taxon>
        <taxon>Hexapoda</taxon>
        <taxon>Insecta</taxon>
        <taxon>Pterygota</taxon>
        <taxon>Neoptera</taxon>
        <taxon>Endopterygota</taxon>
        <taxon>Lepidoptera</taxon>
        <taxon>Glossata</taxon>
        <taxon>Ditrysia</taxon>
        <taxon>Pyraloidea</taxon>
        <taxon>Crambidae</taxon>
        <taxon>Crambinae</taxon>
        <taxon>Chilo</taxon>
    </lineage>
</organism>
<dbReference type="EMBL" id="OU963898">
    <property type="protein sequence ID" value="CAH0691458.1"/>
    <property type="molecule type" value="Genomic_DNA"/>
</dbReference>
<evidence type="ECO:0000313" key="2">
    <source>
        <dbReference type="Proteomes" id="UP001153292"/>
    </source>
</evidence>
<name>A0ABN8EG23_CHISP</name>
<proteinExistence type="predicted"/>
<gene>
    <name evidence="1" type="ORF">CHILSU_LOCUS9471</name>
</gene>